<feature type="region of interest" description="Disordered" evidence="9">
    <location>
        <begin position="675"/>
        <end position="809"/>
    </location>
</feature>
<gene>
    <name evidence="11" type="ORF">K432DRAFT_333173</name>
</gene>
<keyword evidence="6" id="KW-0539">Nucleus</keyword>
<keyword evidence="5" id="KW-0234">DNA repair</keyword>
<keyword evidence="3" id="KW-0158">Chromosome</keyword>
<evidence type="ECO:0000256" key="6">
    <source>
        <dbReference type="ARBA" id="ARBA00023242"/>
    </source>
</evidence>
<dbReference type="Gene3D" id="3.40.50.10980">
    <property type="entry name" value="Nibrin, BRCT2 domain"/>
    <property type="match status" value="1"/>
</dbReference>
<dbReference type="Proteomes" id="UP000250266">
    <property type="component" value="Unassembled WGS sequence"/>
</dbReference>
<feature type="region of interest" description="Disordered" evidence="9">
    <location>
        <begin position="512"/>
        <end position="537"/>
    </location>
</feature>
<dbReference type="InterPro" id="IPR008984">
    <property type="entry name" value="SMAD_FHA_dom_sf"/>
</dbReference>
<evidence type="ECO:0000256" key="3">
    <source>
        <dbReference type="ARBA" id="ARBA00022454"/>
    </source>
</evidence>
<comment type="subcellular location">
    <subcellularLocation>
        <location evidence="2">Chromosome</location>
    </subcellularLocation>
    <subcellularLocation>
        <location evidence="1">Nucleus</location>
    </subcellularLocation>
</comment>
<keyword evidence="12" id="KW-1185">Reference proteome</keyword>
<dbReference type="PANTHER" id="PTHR12162:SF0">
    <property type="entry name" value="NIBRIN"/>
    <property type="match status" value="1"/>
</dbReference>
<evidence type="ECO:0000256" key="7">
    <source>
        <dbReference type="ARBA" id="ARBA00044757"/>
    </source>
</evidence>
<keyword evidence="8" id="KW-0175">Coiled coil</keyword>
<dbReference type="SUPFAM" id="SSF49879">
    <property type="entry name" value="SMAD/FHA domain"/>
    <property type="match status" value="1"/>
</dbReference>
<reference evidence="11 12" key="1">
    <citation type="journal article" date="2016" name="Nat. Commun.">
        <title>Ectomycorrhizal ecology is imprinted in the genome of the dominant symbiotic fungus Cenococcum geophilum.</title>
        <authorList>
            <consortium name="DOE Joint Genome Institute"/>
            <person name="Peter M."/>
            <person name="Kohler A."/>
            <person name="Ohm R.A."/>
            <person name="Kuo A."/>
            <person name="Krutzmann J."/>
            <person name="Morin E."/>
            <person name="Arend M."/>
            <person name="Barry K.W."/>
            <person name="Binder M."/>
            <person name="Choi C."/>
            <person name="Clum A."/>
            <person name="Copeland A."/>
            <person name="Grisel N."/>
            <person name="Haridas S."/>
            <person name="Kipfer T."/>
            <person name="LaButti K."/>
            <person name="Lindquist E."/>
            <person name="Lipzen A."/>
            <person name="Maire R."/>
            <person name="Meier B."/>
            <person name="Mihaltcheva S."/>
            <person name="Molinier V."/>
            <person name="Murat C."/>
            <person name="Poggeler S."/>
            <person name="Quandt C.A."/>
            <person name="Sperisen C."/>
            <person name="Tritt A."/>
            <person name="Tisserant E."/>
            <person name="Crous P.W."/>
            <person name="Henrissat B."/>
            <person name="Nehls U."/>
            <person name="Egli S."/>
            <person name="Spatafora J.W."/>
            <person name="Grigoriev I.V."/>
            <person name="Martin F.M."/>
        </authorList>
    </citation>
    <scope>NUCLEOTIDE SEQUENCE [LARGE SCALE GENOMIC DNA]</scope>
    <source>
        <strain evidence="11 12">CBS 459.81</strain>
    </source>
</reference>
<evidence type="ECO:0000313" key="12">
    <source>
        <dbReference type="Proteomes" id="UP000250266"/>
    </source>
</evidence>
<feature type="compositionally biased region" description="Low complexity" evidence="9">
    <location>
        <begin position="518"/>
        <end position="532"/>
    </location>
</feature>
<dbReference type="PANTHER" id="PTHR12162">
    <property type="entry name" value="NIBRIN-RELATED"/>
    <property type="match status" value="1"/>
</dbReference>
<dbReference type="Pfam" id="PF00498">
    <property type="entry name" value="FHA"/>
    <property type="match status" value="1"/>
</dbReference>
<proteinExistence type="inferred from homology"/>
<dbReference type="InterPro" id="IPR043014">
    <property type="entry name" value="Nibrin_BRCT2_sf"/>
</dbReference>
<feature type="compositionally biased region" description="Polar residues" evidence="9">
    <location>
        <begin position="379"/>
        <end position="398"/>
    </location>
</feature>
<dbReference type="GO" id="GO:0003684">
    <property type="term" value="F:damaged DNA binding"/>
    <property type="evidence" value="ECO:0007669"/>
    <property type="project" value="TreeGrafter"/>
</dbReference>
<feature type="compositionally biased region" description="Low complexity" evidence="9">
    <location>
        <begin position="743"/>
        <end position="760"/>
    </location>
</feature>
<evidence type="ECO:0000313" key="11">
    <source>
        <dbReference type="EMBL" id="OCK77842.1"/>
    </source>
</evidence>
<dbReference type="PROSITE" id="PS50006">
    <property type="entry name" value="FHA_DOMAIN"/>
    <property type="match status" value="1"/>
</dbReference>
<dbReference type="GO" id="GO:0030870">
    <property type="term" value="C:Mre11 complex"/>
    <property type="evidence" value="ECO:0007669"/>
    <property type="project" value="InterPro"/>
</dbReference>
<feature type="region of interest" description="Disordered" evidence="9">
    <location>
        <begin position="370"/>
        <end position="417"/>
    </location>
</feature>
<dbReference type="InterPro" id="IPR036420">
    <property type="entry name" value="BRCT_dom_sf"/>
</dbReference>
<evidence type="ECO:0000256" key="5">
    <source>
        <dbReference type="ARBA" id="ARBA00023204"/>
    </source>
</evidence>
<feature type="coiled-coil region" evidence="8">
    <location>
        <begin position="553"/>
        <end position="585"/>
    </location>
</feature>
<dbReference type="AlphaFoldDB" id="A0A8E2E5P0"/>
<dbReference type="Gene3D" id="3.40.50.10190">
    <property type="entry name" value="BRCT domain"/>
    <property type="match status" value="1"/>
</dbReference>
<comment type="similarity">
    <text evidence="7">Belongs to the Nibrin family.</text>
</comment>
<dbReference type="SMART" id="SM00240">
    <property type="entry name" value="FHA"/>
    <property type="match status" value="1"/>
</dbReference>
<dbReference type="OrthoDB" id="552194at2759"/>
<dbReference type="InterPro" id="IPR000253">
    <property type="entry name" value="FHA_dom"/>
</dbReference>
<dbReference type="GO" id="GO:0000724">
    <property type="term" value="P:double-strand break repair via homologous recombination"/>
    <property type="evidence" value="ECO:0007669"/>
    <property type="project" value="TreeGrafter"/>
</dbReference>
<protein>
    <recommendedName>
        <fullName evidence="10">FHA domain-containing protein</fullName>
    </recommendedName>
</protein>
<dbReference type="Gene3D" id="2.60.200.20">
    <property type="match status" value="1"/>
</dbReference>
<feature type="domain" description="FHA" evidence="10">
    <location>
        <begin position="24"/>
        <end position="92"/>
    </location>
</feature>
<dbReference type="InterPro" id="IPR032429">
    <property type="entry name" value="Nibrin_BRCT2"/>
</dbReference>
<keyword evidence="4" id="KW-0227">DNA damage</keyword>
<sequence length="809" mass="90127">MWILEHDEDLFGGRKVWLKPDTKQIFGRTKAAKQNGVDGNTYYINQKSVSRKHVIISVLPVKPGDGRNPHTTSKLQIIDTSKTGTHINGEKITGETRTLEKGDYSVQLGSWDKPLRITWQPVVLTYSQTSKQSKDQQSRLEALDIKTCSEYVVGHTTHVVAIKRNTPKGLQALVNGKHIVTYAFGDALIRLAAAQNPDPDNYIPSLFELDFESNWPNELDYLPPVGLEPVPRPVEVFKPDSERGEVFAGFTFVFCNENQIGNLQDPISNGGGKALLYDLRPGETTVDEFVHYVRNVAGKKSMGEFNDRGSGKGVVVVRLNTPEGDQWGTEFMNGVDRELNQRSMAQSEFLDAILMKNASSLQQPLPDEIASSSIPPPLTSVTMIDSNPTRTATTSTEAPENPPKPTQSIQEPTVKRRVRRPITISRFQGFDDFIAPLKTQISDDTPMNHSAAESQPIQDSYINSHTASASNMQTQAQLGRKRRSSPPSDSIYESEEIENLLPAAAAMKRRRIEAAGRTSTSASPAPESAAASKRPKGRAAEILEQLQAAKKKSQKKDINVMELARERRQEEEERARLDAESLREAMQGVDIRELRGLAQVEEMEVRPRVAARAEKQHGERWDERWNGRKNFKKFRRRGGEGGAGVPLIQKVIVPLEEVKGKGSSLNNEFFLESAPKQTATRRGRGRITADEDLEPDTRFRSRRDRVRKATVIEDSAGEEEQALPEEIAGRPRGKGIADRVVETETQTQTRTQTKQAEAQAVQSTSSRGKRGAMYVAGNPPPAKRARGAAARRQVDSDEDTAFRFRRREP</sequence>
<dbReference type="GO" id="GO:0007095">
    <property type="term" value="P:mitotic G2 DNA damage checkpoint signaling"/>
    <property type="evidence" value="ECO:0007669"/>
    <property type="project" value="InterPro"/>
</dbReference>
<dbReference type="CDD" id="cd22667">
    <property type="entry name" value="FHA_NBN"/>
    <property type="match status" value="1"/>
</dbReference>
<evidence type="ECO:0000256" key="2">
    <source>
        <dbReference type="ARBA" id="ARBA00004286"/>
    </source>
</evidence>
<evidence type="ECO:0000256" key="8">
    <source>
        <dbReference type="SAM" id="Coils"/>
    </source>
</evidence>
<evidence type="ECO:0000259" key="10">
    <source>
        <dbReference type="PROSITE" id="PS50006"/>
    </source>
</evidence>
<accession>A0A8E2E5P0</accession>
<evidence type="ECO:0000256" key="1">
    <source>
        <dbReference type="ARBA" id="ARBA00004123"/>
    </source>
</evidence>
<dbReference type="EMBL" id="KV745097">
    <property type="protein sequence ID" value="OCK77842.1"/>
    <property type="molecule type" value="Genomic_DNA"/>
</dbReference>
<dbReference type="InterPro" id="IPR040227">
    <property type="entry name" value="Nibrin-rel"/>
</dbReference>
<dbReference type="GO" id="GO:0005694">
    <property type="term" value="C:chromosome"/>
    <property type="evidence" value="ECO:0007669"/>
    <property type="project" value="UniProtKB-SubCell"/>
</dbReference>
<feature type="region of interest" description="Disordered" evidence="9">
    <location>
        <begin position="469"/>
        <end position="496"/>
    </location>
</feature>
<name>A0A8E2E5P0_9PEZI</name>
<evidence type="ECO:0000256" key="4">
    <source>
        <dbReference type="ARBA" id="ARBA00022763"/>
    </source>
</evidence>
<organism evidence="11 12">
    <name type="scientific">Lepidopterella palustris CBS 459.81</name>
    <dbReference type="NCBI Taxonomy" id="1314670"/>
    <lineage>
        <taxon>Eukaryota</taxon>
        <taxon>Fungi</taxon>
        <taxon>Dikarya</taxon>
        <taxon>Ascomycota</taxon>
        <taxon>Pezizomycotina</taxon>
        <taxon>Dothideomycetes</taxon>
        <taxon>Pleosporomycetidae</taxon>
        <taxon>Mytilinidiales</taxon>
        <taxon>Argynnaceae</taxon>
        <taxon>Lepidopterella</taxon>
    </lineage>
</organism>
<dbReference type="Pfam" id="PF16508">
    <property type="entry name" value="NIBRIN_BRCT_II"/>
    <property type="match status" value="1"/>
</dbReference>
<evidence type="ECO:0000256" key="9">
    <source>
        <dbReference type="SAM" id="MobiDB-lite"/>
    </source>
</evidence>